<organism evidence="3 4">
    <name type="scientific">Pseudoalteromonas haloplanktis</name>
    <name type="common">Alteromonas haloplanktis</name>
    <dbReference type="NCBI Taxonomy" id="228"/>
    <lineage>
        <taxon>Bacteria</taxon>
        <taxon>Pseudomonadati</taxon>
        <taxon>Pseudomonadota</taxon>
        <taxon>Gammaproteobacteria</taxon>
        <taxon>Alteromonadales</taxon>
        <taxon>Pseudoalteromonadaceae</taxon>
        <taxon>Pseudoalteromonas</taxon>
    </lineage>
</organism>
<evidence type="ECO:0000313" key="4">
    <source>
        <dbReference type="Proteomes" id="UP001152447"/>
    </source>
</evidence>
<dbReference type="CDD" id="cd12912">
    <property type="entry name" value="PDC2_MCP_like"/>
    <property type="match status" value="1"/>
</dbReference>
<keyword evidence="1" id="KW-0812">Transmembrane</keyword>
<keyword evidence="1" id="KW-1133">Transmembrane helix</keyword>
<evidence type="ECO:0000259" key="2">
    <source>
        <dbReference type="Pfam" id="PF17201"/>
    </source>
</evidence>
<feature type="domain" description="Cache 3/Cache 2 fusion" evidence="2">
    <location>
        <begin position="4"/>
        <end position="126"/>
    </location>
</feature>
<keyword evidence="4" id="KW-1185">Reference proteome</keyword>
<comment type="caution">
    <text evidence="3">The sequence shown here is derived from an EMBL/GenBank/DDBJ whole genome shotgun (WGS) entry which is preliminary data.</text>
</comment>
<reference evidence="3" key="1">
    <citation type="submission" date="2022-07" db="EMBL/GenBank/DDBJ databases">
        <authorList>
            <person name="Criscuolo A."/>
        </authorList>
    </citation>
    <scope>NUCLEOTIDE SEQUENCE</scope>
    <source>
        <strain evidence="3">CIP103197</strain>
    </source>
</reference>
<evidence type="ECO:0000256" key="1">
    <source>
        <dbReference type="SAM" id="Phobius"/>
    </source>
</evidence>
<evidence type="ECO:0000313" key="3">
    <source>
        <dbReference type="EMBL" id="CAH9063228.1"/>
    </source>
</evidence>
<proteinExistence type="predicted"/>
<sequence>MQHRITTVKAIIDNGQLIGAQGMDVSLGGLTDIIADIKLGETGYLMLIEDSGSVLVDVKHPDYRFKNLADIEGGKYADLAKNTQGLFDVEIDGKQYMANIHTSATLGWKFIGVVEKAEVMSTANTMAYTILVISAILIAVFVAIASYISKLT</sequence>
<feature type="transmembrane region" description="Helical" evidence="1">
    <location>
        <begin position="126"/>
        <end position="148"/>
    </location>
</feature>
<dbReference type="RefSeq" id="WP_076922789.1">
    <property type="nucleotide sequence ID" value="NZ_CAMAPB010000047.1"/>
</dbReference>
<accession>A0A9W4VY76</accession>
<dbReference type="Proteomes" id="UP001152447">
    <property type="component" value="Unassembled WGS sequence"/>
</dbReference>
<dbReference type="AlphaFoldDB" id="A0A9W4VY76"/>
<name>A0A9W4VY76_PSEHA</name>
<dbReference type="Gene3D" id="3.30.450.20">
    <property type="entry name" value="PAS domain"/>
    <property type="match status" value="1"/>
</dbReference>
<dbReference type="EMBL" id="CAMAPB010000047">
    <property type="protein sequence ID" value="CAH9063228.1"/>
    <property type="molecule type" value="Genomic_DNA"/>
</dbReference>
<dbReference type="InterPro" id="IPR033462">
    <property type="entry name" value="Cache_3-Cache_2"/>
</dbReference>
<protein>
    <recommendedName>
        <fullName evidence="2">Cache 3/Cache 2 fusion domain-containing protein</fullName>
    </recommendedName>
</protein>
<gene>
    <name evidence="3" type="ORF">PSEHALCIP103_02871</name>
</gene>
<dbReference type="Pfam" id="PF17201">
    <property type="entry name" value="Cache_3-Cache_2"/>
    <property type="match status" value="1"/>
</dbReference>
<keyword evidence="1" id="KW-0472">Membrane</keyword>